<dbReference type="STRING" id="104421.E2AR45"/>
<feature type="compositionally biased region" description="Low complexity" evidence="4">
    <location>
        <begin position="3476"/>
        <end position="3491"/>
    </location>
</feature>
<feature type="region of interest" description="Disordered" evidence="4">
    <location>
        <begin position="2361"/>
        <end position="2380"/>
    </location>
</feature>
<dbReference type="EMBL" id="GL441871">
    <property type="protein sequence ID" value="EFN64084.1"/>
    <property type="molecule type" value="Genomic_DNA"/>
</dbReference>
<feature type="compositionally biased region" description="Basic and acidic residues" evidence="4">
    <location>
        <begin position="1888"/>
        <end position="1914"/>
    </location>
</feature>
<feature type="region of interest" description="Disordered" evidence="4">
    <location>
        <begin position="314"/>
        <end position="347"/>
    </location>
</feature>
<feature type="compositionally biased region" description="Low complexity" evidence="4">
    <location>
        <begin position="2299"/>
        <end position="2313"/>
    </location>
</feature>
<feature type="region of interest" description="Disordered" evidence="4">
    <location>
        <begin position="4282"/>
        <end position="4302"/>
    </location>
</feature>
<feature type="region of interest" description="Disordered" evidence="4">
    <location>
        <begin position="591"/>
        <end position="621"/>
    </location>
</feature>
<feature type="compositionally biased region" description="Basic and acidic residues" evidence="4">
    <location>
        <begin position="2401"/>
        <end position="2415"/>
    </location>
</feature>
<feature type="compositionally biased region" description="Polar residues" evidence="4">
    <location>
        <begin position="2984"/>
        <end position="3013"/>
    </location>
</feature>
<sequence>MKFFDCAQCLITLNQRRSSRWRGCNETTDPLVMTKRPPTRRQRHHRRRLESVQKISSSRSKARFLTAMRSFSASWKRRAAKMSNAKNKLKTHPKKLLVRNDEVESRYEGISRTLNGVHLRKSKIPATVDTSRVNGTGQKGDDGVAGRRAGELEREYYEHLEAFKFLIDPPPCFRNTETRQNFENKLNSLDFRRMNTVAIPEGPETNRFQELKSSPDGFRKLTCENGVLYDICERSYADTLDRIVEEHLKIERTMLDLFVRAPILKSRHGEQVSLAARENKTVRFKDEVKRSETSVEHGEGLRLRDEDYEGVGSNNRVKTEIMKEEDSDFYQDRSPGESSNVFDVETGNDDTKVEQNYANQNGALKSCPGEQRSDVKKGYCDLSEYATDAEDNSVGMPQGNPRNRNRGRRNRNRRNRPSLQRPANPAESPRNVEQRKPEEQPAASSRIERDDDDDDNDPKTNDSVSKTAIPENADLIEGESLSRRYRIHPDDRRRVEKIELKEYRPGIIEITTVSSLPLEATIGHIAGVGILETGSGDRTTVTISEPVESIQPFSSCSSTELSQANGNRLEIREVDDSDTEVDCRPTIVEFESAADKEPVERSGSFEELEESKSNDRVDQQFVPQKKFSRSETEFPTSMCATVMPKDVERKLRNFIEGLQLPSFSEEVAEDGGRSHEKDTSRDVSTEESKSTEKVAVSSRRKTKKRAMSTESHYARSFLDIIQEEAERLSEDEAQHIRDFINEEISKYRREDRHSAEKATDDTETKLDYPEKIEKISDKLECDIKIKIDTEGDISKLHSCDEANNRAEIEQNLEPSSAKNIAEMQTIEDTISAIKVTNAKDDALSHESVEIVANATQNNPKIEDHIEIMENDANNSEERLTNNKENIAEENAMMKNDVTIIDINKAKDNKLLTEVETLVESSEKCDVSPKEVETHTVTDNVSRMEDQADSSSSPQTKRPPPLPPRRSSSFGHEPQRPPTLPEIDYISCGANIHRQPVVATNLRKRDTTSCKAEVTDESPRRPELPKTCGNPSVSKRIRESSSSGNSRKSASTMVDESSINQDIVSKRYVEDGRSITSSGIRDDDPSCPRGVGTRSVALADATSTEITRRGEGKPAATLVAAATHDRSAPSSRQEGETEVHRCSPSPQVDSGKKSSTINRSSKNDKSDVGPDFSAKRRSTMGSSSTKSKGKSEQEEKNDKSTSRFLHRERIMKSEKKIETRIIERHEESSSANQRDSLCDSKYSTWESKREERHEEKHEEETRSSSRQSNARNSSDDETSSQRLDISASKNSSPEGDVQGHDSSSSTTSLSTVKHRPLEASLTDVSANVRETKENNSKNEREESLLKRKLTLLKSAEDLANETSAESSPQPIPYSPVEDLYYVSLNDTEEVSRNNRENVSKDISRRPSSLRELCVKRILSMPFGSQMIDEITAPKLSIFESLRTLQRFVSDVPRTSARQQHDDNVQRLNTMHGVSDARRRGLTKTPDGNEPLPRPNDIVNAVSDRTRSSANVNIELSESEGEMEERWRALSTSEDPRLLVCLSPSQQASQVRASADTLLDLHRKFLNRYSYREEQPRCVPVPRYRVEIRPTIKDDDMVSKTSFRTTNRDTAERSSSRLLEIIKEEQNGGTITDVPDFLGHNGGQASFKAVRPNDWSNLVDYDNRRSVTANELFLAAARGEESGDKPNGHVTDRLRITPQSTIVDTDGHRSLANGAAKVRDSERSFTKNAFTMNSAIIDRSMDVVGKRTPPLRRTTDPGKHVNPALIDDRLEVPPLPKRAITVDRSCIDTTSIFDQNPPRSHLEPRRSCHETEKLKQVAAVEIMDKLKTLQKETSRRLDGGRRGSLPQEHFIQQLKYIELLEEQLKNVIVAEEEERKAFEEFQSHFHRTKHCDDARKSSVEETERKTDGNFERKAVDVPDGMTSEKSAENEQHEKHSRSHEEKRFENNTCRSEPEIHREHWREKSRNVEKTRTETIDKAGSRQFSRKVSHENGFHEESSESIERKECHVITQTGNVKRISKNDTSEGRVNEEMRTTEKSRNGSEVSNEKETRSRKKTIDVAKRPTTLPTNGEVFRQRMYDEYVDKVLERQERKNHKVLKISSCEDISPKTDGDMSAMAKEFIEKARSRLNKFGIDLDESGTDREEDEDDVINAKFLIDGKELRDASGKLPKHLREFLKISIMSDDEGGIGCGNVAKARDNDNDCLLHEIDKALKISRGFLLEQGVWSPGQTPAGKESSPVRTKELQKEPIPPIWTPASAGASPVAERKEFRPVAFESPVLSRKKQPKGEKAPPPWENEEQKSALSSRSVYESSSTSRIVNSHSAPSQGLNALASAPRLPRAQNPTITLLQKAREGQLPKGAAYLEESESIDNRPSSDERSLISPGEIIYTLKKEYESEPETENEPPKKMADLGPRKFEGIGPVTKEGIPLVLRSEVKENNQAKWYKRMYDSLHRADKNDDYVTVKYKSRRGGRYGYGSTSGYLSEPEPRAYSDRSVTLDSRRRLRNKENDFTTATMPRKNGALKYSTEIYKNQPGRIEDYEPGRSSIAEKEAKEWWDEVMDIFDGWLNENGRPQHAQARMESLRSDVRQSRVLSLSYRPEDNVRIPAISSSSTKSSELVGSMRRSRPMDGGLTDRSVDLASRSRSHRSKTPVQDQSSLIPPVDPTDQSNDRQAPDTGPGVGHIIRPLERAAAADSCYWHAASMTLDGRSKSFVTDHIMLPPSPTTPSVITAQSAASRPFDQRSHARVAAKPYITHALKESGYESDSTLVFRRREDINPLSLLEQRLAYKTVQSGGDVPLHGLRKPAPERPKDDSEIEYFPISPTLTRIRVHRRSASSTSTVFSSFSQTLRSVPFSTTSRSPPVMRASPRSFPAQAMSASRPPSPPRRKSSRHSRTLKLYSENTRLIDSSHSSSKPRHEQCFARADSVTSIRSLREKFCSNLERHRRSREQFHSAIITRTSSNSPVTSKTTKTGLFSNAFNKRKSDPCLSQSQFEGSKKLNSPSSTTRSTLASPTSRTVRESSTKIDKLPVKVSSRYASLTKERSPERSQIATKSDHSLSSAKREKLRLTKREQEQSCRRLSKSPADISSSVEIRKALQKQKEKEARGVQTKVLSSGTVIKSSTIPYGSSSKQKRSVDKSLKIVVAVSPKGQELLQKTTEQSATTRKALSSQQKSPTKSTSSHISKKILSEPKKTKIITKSPEKLLVSKESLRSVSSSCSEVNSETNKRKRPREKPQTIVRTPVKKPETIRLGVNGNRKKMEAKKKVQKNKNSDQVDASTSLNGWRDMAEKEDIKLLRRIERMVPTVEQEPFKDHVIPLTVEEIKKHQEATRTDTFFQNLFLRNNSSVVQSHATVRKSLVGERAKIFQDIAKESFKSEPSLKSLSVYLAHKRPVSNSKFKNWERESVVSSRSSSPYGVCWPGRSVLQKVSKFDSLLGIDELSSCTTLRNRSPELSREHVKERSLSEPPLKTLPESRESSPRSSSPSPVRSQAPRRIYVSKQDNSNIPLTITSKKARARSAGEAEDARRRMLGSNLSLTKSTSSLSSIDREDYQQYILELLHHKRKSKRYKDLRDFYASLSRMDQLERTFSSGDLRPRMKNEEIIDYDRWKRVRSKEKAEQELKTLYGKLKSVQRDKDFLFSAKDIDKFRWHGDCGLRCKERSVEDILQYFKKLQSEGNELESSRRAAISAQKDTYKPLWRGSSVVNVATTMQKKANADRNADKSADYHPYLQKSLGGSKKFWSSLSIEQVAILKKQLNEIYGSDSPQKSTFRSNGEIIETSHEISEDQQFVNENRDAIKSETLTSYEIIVPPEGDSKDRPQNDSKSLHVRCHSMIASNESLMLLKEQSCDATRVEGILKKSDSIGRLKGLERSESEKSVSPPMTELEKKRLSLTLGKEVLDKMTQKKLSTPLAPRETRGSIAAALAIEKMPKKFTKTPKTICASDTPSVASTSPRTCYSLEASYVEDSTKSKDKSDFLLVLTPNNESPSDKQRVETVLEEWSKKPPLLAVAIPSEKTKSSKLISGSEADSMTESSEASVKTVIQRGGVIETEDVSRKIEFFENVDRRGEREAAAMTTTTFHDKKKLSSSQSFADLKELFGESESAKYGPLGGRIDRSRSTSPGEKTISERWKADDSPTLSEMTIGMRQQQPRRSFRSCSREREHDARPHSVSPCRATTRSNSSCSVDSGSWLRSSSPDPERYWRAYLKLVRNGAVRRLRARFESAEDLSRRVKLVPAPKRFRSDPELARCLLKRTTESEAVRGASWKPREHDVDVAWLRRRFETRRGRPRGRRGESPPIPRMPLRRDNLSMPHIDVISKTAELKEPQVTSTITNHVARRAETKELEARRPVCRMRRRFELPDVAGRTSIMGEMFTSAPDVRELRDIAPYLAGKWVAHRYPSRRDNMRSLSSPADLEIHRGSSKTRLSSSRGDRKKPERPRATSSSPTRPRTPASILKSSQTTAFAGQPFDPDKHRPRFRYQPPPPPPSPITARKHRTWWPTLPIYTARPTVTFEEYSNAPPPPPKSQHCRDDRQGNADYELIIIIM</sequence>
<feature type="region of interest" description="Disordered" evidence="4">
    <location>
        <begin position="2603"/>
        <end position="2679"/>
    </location>
</feature>
<feature type="region of interest" description="Disordered" evidence="4">
    <location>
        <begin position="389"/>
        <end position="476"/>
    </location>
</feature>
<feature type="region of interest" description="Disordered" evidence="4">
    <location>
        <begin position="4105"/>
        <end position="4175"/>
    </location>
</feature>
<feature type="region of interest" description="Disordered" evidence="4">
    <location>
        <begin position="1887"/>
        <end position="1999"/>
    </location>
</feature>
<dbReference type="PROSITE" id="PS50831">
    <property type="entry name" value="SOHO"/>
    <property type="match status" value="1"/>
</dbReference>
<keyword evidence="3" id="KW-0175">Coiled coil</keyword>
<feature type="compositionally biased region" description="Basic and acidic residues" evidence="4">
    <location>
        <begin position="4426"/>
        <end position="4436"/>
    </location>
</feature>
<feature type="region of interest" description="Disordered" evidence="4">
    <location>
        <begin position="919"/>
        <end position="982"/>
    </location>
</feature>
<accession>E2AR45</accession>
<gene>
    <name evidence="6" type="ORF">EAG_02344</name>
</gene>
<feature type="compositionally biased region" description="Basic and acidic residues" evidence="4">
    <location>
        <begin position="1328"/>
        <end position="1343"/>
    </location>
</feature>
<feature type="compositionally biased region" description="Basic and acidic residues" evidence="4">
    <location>
        <begin position="2367"/>
        <end position="2377"/>
    </location>
</feature>
<dbReference type="OMA" id="CHSMIAS"/>
<feature type="compositionally biased region" description="Polar residues" evidence="4">
    <location>
        <begin position="2314"/>
        <end position="2326"/>
    </location>
</feature>
<feature type="region of interest" description="Disordered" evidence="4">
    <location>
        <begin position="1451"/>
        <end position="1494"/>
    </location>
</feature>
<feature type="compositionally biased region" description="Polar residues" evidence="4">
    <location>
        <begin position="1279"/>
        <end position="1292"/>
    </location>
</feature>
<feature type="region of interest" description="Disordered" evidence="4">
    <location>
        <begin position="3255"/>
        <end position="3275"/>
    </location>
</feature>
<feature type="region of interest" description="Disordered" evidence="4">
    <location>
        <begin position="2850"/>
        <end position="2918"/>
    </location>
</feature>
<keyword evidence="7" id="KW-1185">Reference proteome</keyword>
<evidence type="ECO:0000313" key="7">
    <source>
        <dbReference type="Proteomes" id="UP000000311"/>
    </source>
</evidence>
<feature type="compositionally biased region" description="Low complexity" evidence="4">
    <location>
        <begin position="3166"/>
        <end position="3179"/>
    </location>
</feature>
<protein>
    <recommendedName>
        <fullName evidence="5">SoHo domain-containing protein</fullName>
    </recommendedName>
</protein>
<feature type="domain" description="SoHo" evidence="5">
    <location>
        <begin position="2408"/>
        <end position="2472"/>
    </location>
</feature>
<evidence type="ECO:0000256" key="1">
    <source>
        <dbReference type="ARBA" id="ARBA00004282"/>
    </source>
</evidence>
<keyword evidence="2" id="KW-0965">Cell junction</keyword>
<feature type="compositionally biased region" description="Basic and acidic residues" evidence="4">
    <location>
        <begin position="920"/>
        <end position="945"/>
    </location>
</feature>
<feature type="region of interest" description="Disordered" evidence="4">
    <location>
        <begin position="2019"/>
        <end position="2054"/>
    </location>
</feature>
<feature type="region of interest" description="Disordered" evidence="4">
    <location>
        <begin position="2973"/>
        <end position="3021"/>
    </location>
</feature>
<feature type="compositionally biased region" description="Basic and acidic residues" evidence="4">
    <location>
        <begin position="430"/>
        <end position="439"/>
    </location>
</feature>
<feature type="region of interest" description="Disordered" evidence="4">
    <location>
        <begin position="663"/>
        <end position="708"/>
    </location>
</feature>
<feature type="compositionally biased region" description="Basic and acidic residues" evidence="4">
    <location>
        <begin position="1188"/>
        <end position="1227"/>
    </location>
</feature>
<proteinExistence type="predicted"/>
<dbReference type="InterPro" id="IPR003127">
    <property type="entry name" value="SoHo_dom"/>
</dbReference>
<dbReference type="Proteomes" id="UP000000311">
    <property type="component" value="Unassembled WGS sequence"/>
</dbReference>
<feature type="compositionally biased region" description="Basic and acidic residues" evidence="4">
    <location>
        <begin position="1245"/>
        <end position="1262"/>
    </location>
</feature>
<feature type="region of interest" description="Disordered" evidence="4">
    <location>
        <begin position="3212"/>
        <end position="3233"/>
    </location>
</feature>
<feature type="compositionally biased region" description="Basic and acidic residues" evidence="4">
    <location>
        <begin position="593"/>
        <end position="618"/>
    </location>
</feature>
<feature type="compositionally biased region" description="Polar residues" evidence="4">
    <location>
        <begin position="1143"/>
        <end position="1159"/>
    </location>
</feature>
<dbReference type="GO" id="GO:0070161">
    <property type="term" value="C:anchoring junction"/>
    <property type="evidence" value="ECO:0007669"/>
    <property type="project" value="UniProtKB-SubCell"/>
</dbReference>
<feature type="compositionally biased region" description="Basic and acidic residues" evidence="4">
    <location>
        <begin position="3446"/>
        <end position="3460"/>
    </location>
</feature>
<dbReference type="OrthoDB" id="19092at2759"/>
<feature type="compositionally biased region" description="Polar residues" evidence="4">
    <location>
        <begin position="3151"/>
        <end position="3165"/>
    </location>
</feature>
<evidence type="ECO:0000256" key="4">
    <source>
        <dbReference type="SAM" id="MobiDB-lite"/>
    </source>
</evidence>
<feature type="compositionally biased region" description="Low complexity" evidence="4">
    <location>
        <begin position="1039"/>
        <end position="1050"/>
    </location>
</feature>
<feature type="compositionally biased region" description="Polar residues" evidence="4">
    <location>
        <begin position="3496"/>
        <end position="3508"/>
    </location>
</feature>
<dbReference type="InParanoid" id="E2AR45"/>
<feature type="coiled-coil region" evidence="3">
    <location>
        <begin position="865"/>
        <end position="896"/>
    </location>
</feature>
<feature type="region of interest" description="Disordered" evidence="4">
    <location>
        <begin position="2222"/>
        <end position="2354"/>
    </location>
</feature>
<feature type="compositionally biased region" description="Basic residues" evidence="4">
    <location>
        <begin position="2882"/>
        <end position="2892"/>
    </location>
</feature>
<organism evidence="7">
    <name type="scientific">Camponotus floridanus</name>
    <name type="common">Florida carpenter ant</name>
    <dbReference type="NCBI Taxonomy" id="104421"/>
    <lineage>
        <taxon>Eukaryota</taxon>
        <taxon>Metazoa</taxon>
        <taxon>Ecdysozoa</taxon>
        <taxon>Arthropoda</taxon>
        <taxon>Hexapoda</taxon>
        <taxon>Insecta</taxon>
        <taxon>Pterygota</taxon>
        <taxon>Neoptera</taxon>
        <taxon>Endopterygota</taxon>
        <taxon>Hymenoptera</taxon>
        <taxon>Apocrita</taxon>
        <taxon>Aculeata</taxon>
        <taxon>Formicoidea</taxon>
        <taxon>Formicidae</taxon>
        <taxon>Formicinae</taxon>
        <taxon>Camponotus</taxon>
    </lineage>
</organism>
<reference evidence="6 7" key="1">
    <citation type="journal article" date="2010" name="Science">
        <title>Genomic comparison of the ants Camponotus floridanus and Harpegnathos saltator.</title>
        <authorList>
            <person name="Bonasio R."/>
            <person name="Zhang G."/>
            <person name="Ye C."/>
            <person name="Mutti N.S."/>
            <person name="Fang X."/>
            <person name="Qin N."/>
            <person name="Donahue G."/>
            <person name="Yang P."/>
            <person name="Li Q."/>
            <person name="Li C."/>
            <person name="Zhang P."/>
            <person name="Huang Z."/>
            <person name="Berger S.L."/>
            <person name="Reinberg D."/>
            <person name="Wang J."/>
            <person name="Liebig J."/>
        </authorList>
    </citation>
    <scope>NUCLEOTIDE SEQUENCE [LARGE SCALE GENOMIC DNA]</scope>
    <source>
        <strain evidence="7">C129</strain>
    </source>
</reference>
<feature type="region of interest" description="Disordered" evidence="4">
    <location>
        <begin position="3445"/>
        <end position="3523"/>
    </location>
</feature>
<feature type="region of interest" description="Disordered" evidence="4">
    <location>
        <begin position="3034"/>
        <end position="3084"/>
    </location>
</feature>
<feature type="compositionally biased region" description="Low complexity" evidence="4">
    <location>
        <begin position="1301"/>
        <end position="1310"/>
    </location>
</feature>
<feature type="compositionally biased region" description="Polar residues" evidence="4">
    <location>
        <begin position="4133"/>
        <end position="4147"/>
    </location>
</feature>
<feature type="compositionally biased region" description="Polar residues" evidence="4">
    <location>
        <begin position="2897"/>
        <end position="2909"/>
    </location>
</feature>
<feature type="compositionally biased region" description="Basic and acidic residues" evidence="4">
    <location>
        <begin position="1002"/>
        <end position="1023"/>
    </location>
</feature>
<feature type="compositionally biased region" description="Basic and acidic residues" evidence="4">
    <location>
        <begin position="1923"/>
        <end position="1977"/>
    </location>
</feature>
<feature type="region of interest" description="Disordered" evidence="4">
    <location>
        <begin position="1074"/>
        <end position="1343"/>
    </location>
</feature>
<feature type="compositionally biased region" description="Basic and acidic residues" evidence="4">
    <location>
        <begin position="317"/>
        <end position="335"/>
    </location>
</feature>
<feature type="compositionally biased region" description="Low complexity" evidence="4">
    <location>
        <begin position="3212"/>
        <end position="3221"/>
    </location>
</feature>
<feature type="compositionally biased region" description="Basic and acidic residues" evidence="4">
    <location>
        <begin position="1122"/>
        <end position="1140"/>
    </location>
</feature>
<feature type="compositionally biased region" description="Basic and acidic residues" evidence="4">
    <location>
        <begin position="670"/>
        <end position="692"/>
    </location>
</feature>
<feature type="region of interest" description="Disordered" evidence="4">
    <location>
        <begin position="3151"/>
        <end position="3191"/>
    </location>
</feature>
<name>E2AR45_CAMFO</name>
<feature type="compositionally biased region" description="Basic and acidic residues" evidence="4">
    <location>
        <begin position="4154"/>
        <end position="4164"/>
    </location>
</feature>
<feature type="compositionally biased region" description="Basic and acidic residues" evidence="4">
    <location>
        <begin position="1985"/>
        <end position="1999"/>
    </location>
</feature>
<feature type="compositionally biased region" description="Low complexity" evidence="4">
    <location>
        <begin position="4437"/>
        <end position="4450"/>
    </location>
</feature>
<feature type="region of interest" description="Disordered" evidence="4">
    <location>
        <begin position="2391"/>
        <end position="2417"/>
    </location>
</feature>
<feature type="compositionally biased region" description="Basic and acidic residues" evidence="4">
    <location>
        <begin position="3050"/>
        <end position="3074"/>
    </location>
</feature>
<feature type="compositionally biased region" description="Basic and acidic residues" evidence="4">
    <location>
        <begin position="4122"/>
        <end position="4131"/>
    </location>
</feature>
<feature type="compositionally biased region" description="Polar residues" evidence="4">
    <location>
        <begin position="1228"/>
        <end position="1244"/>
    </location>
</feature>
<evidence type="ECO:0000256" key="3">
    <source>
        <dbReference type="SAM" id="Coils"/>
    </source>
</evidence>
<comment type="subcellular location">
    <subcellularLocation>
        <location evidence="1">Cell junction</location>
    </subcellularLocation>
</comment>
<feature type="compositionally biased region" description="Basic residues" evidence="4">
    <location>
        <begin position="3255"/>
        <end position="3265"/>
    </location>
</feature>
<evidence type="ECO:0000256" key="2">
    <source>
        <dbReference type="ARBA" id="ARBA00022949"/>
    </source>
</evidence>
<feature type="compositionally biased region" description="Basic residues" evidence="4">
    <location>
        <begin position="403"/>
        <end position="416"/>
    </location>
</feature>
<evidence type="ECO:0000259" key="5">
    <source>
        <dbReference type="PROSITE" id="PS50831"/>
    </source>
</evidence>
<evidence type="ECO:0000313" key="6">
    <source>
        <dbReference type="EMBL" id="EFN64084.1"/>
    </source>
</evidence>
<feature type="region of interest" description="Disordered" evidence="4">
    <location>
        <begin position="4400"/>
        <end position="4489"/>
    </location>
</feature>
<feature type="region of interest" description="Disordered" evidence="4">
    <location>
        <begin position="1002"/>
        <end position="1056"/>
    </location>
</feature>